<dbReference type="RefSeq" id="WP_313976283.1">
    <property type="nucleotide sequence ID" value="NZ_JASJOR010000004.1"/>
</dbReference>
<dbReference type="GO" id="GO:0004150">
    <property type="term" value="F:dihydroneopterin aldolase activity"/>
    <property type="evidence" value="ECO:0007669"/>
    <property type="project" value="UniProtKB-UniRule"/>
</dbReference>
<dbReference type="EMBL" id="JASJOT010000007">
    <property type="protein sequence ID" value="MDJ1493780.1"/>
    <property type="molecule type" value="Genomic_DNA"/>
</dbReference>
<dbReference type="AlphaFoldDB" id="A0AAE3QLX4"/>
<dbReference type="Gene3D" id="3.30.1130.10">
    <property type="match status" value="1"/>
</dbReference>
<dbReference type="SMART" id="SM00905">
    <property type="entry name" value="FolB"/>
    <property type="match status" value="1"/>
</dbReference>
<evidence type="ECO:0000313" key="11">
    <source>
        <dbReference type="Proteomes" id="UP001241110"/>
    </source>
</evidence>
<evidence type="ECO:0000256" key="1">
    <source>
        <dbReference type="ARBA" id="ARBA00001353"/>
    </source>
</evidence>
<feature type="domain" description="Dihydroneopterin aldolase/epimerase" evidence="7">
    <location>
        <begin position="4"/>
        <end position="116"/>
    </location>
</feature>
<proteinExistence type="inferred from homology"/>
<dbReference type="GO" id="GO:0046654">
    <property type="term" value="P:tetrahydrofolate biosynthetic process"/>
    <property type="evidence" value="ECO:0007669"/>
    <property type="project" value="UniProtKB-UniRule"/>
</dbReference>
<reference evidence="8 10" key="1">
    <citation type="submission" date="2023-05" db="EMBL/GenBank/DDBJ databases">
        <authorList>
            <person name="Zhang X."/>
        </authorList>
    </citation>
    <scope>NUCLEOTIDE SEQUENCE</scope>
    <source>
        <strain evidence="9 10">DM2B3-1</strain>
        <strain evidence="8">YF14B1</strain>
    </source>
</reference>
<comment type="similarity">
    <text evidence="3 6">Belongs to the DHNA family.</text>
</comment>
<evidence type="ECO:0000313" key="8">
    <source>
        <dbReference type="EMBL" id="MDJ1479803.1"/>
    </source>
</evidence>
<evidence type="ECO:0000256" key="6">
    <source>
        <dbReference type="RuleBase" id="RU362079"/>
    </source>
</evidence>
<dbReference type="EMBL" id="JASJOS010000002">
    <property type="protein sequence ID" value="MDJ1479803.1"/>
    <property type="molecule type" value="Genomic_DNA"/>
</dbReference>
<dbReference type="GO" id="GO:0046656">
    <property type="term" value="P:folic acid biosynthetic process"/>
    <property type="evidence" value="ECO:0007669"/>
    <property type="project" value="UniProtKB-UniRule"/>
</dbReference>
<comment type="function">
    <text evidence="6">Catalyzes the conversion of 7,8-dihydroneopterin to 6-hydroxymethyl-7,8-dihydropterin.</text>
</comment>
<protein>
    <recommendedName>
        <fullName evidence="6">7,8-dihydroneopterin aldolase</fullName>
        <ecNumber evidence="6">4.1.2.25</ecNumber>
    </recommendedName>
</protein>
<dbReference type="Proteomes" id="UP001241110">
    <property type="component" value="Unassembled WGS sequence"/>
</dbReference>
<dbReference type="NCBIfam" id="TIGR00525">
    <property type="entry name" value="folB"/>
    <property type="match status" value="1"/>
</dbReference>
<evidence type="ECO:0000313" key="9">
    <source>
        <dbReference type="EMBL" id="MDJ1493780.1"/>
    </source>
</evidence>
<evidence type="ECO:0000313" key="10">
    <source>
        <dbReference type="Proteomes" id="UP001228581"/>
    </source>
</evidence>
<name>A0AAE3QLX4_9BACT</name>
<evidence type="ECO:0000256" key="2">
    <source>
        <dbReference type="ARBA" id="ARBA00005013"/>
    </source>
</evidence>
<comment type="pathway">
    <text evidence="2 6">Cofactor biosynthesis; tetrahydrofolate biosynthesis; 2-amino-4-hydroxy-6-hydroxymethyl-7,8-dihydropteridine diphosphate from 7,8-dihydroneopterin triphosphate: step 3/4.</text>
</comment>
<evidence type="ECO:0000256" key="5">
    <source>
        <dbReference type="ARBA" id="ARBA00023239"/>
    </source>
</evidence>
<organism evidence="8 11">
    <name type="scientific">Xanthocytophaga flava</name>
    <dbReference type="NCBI Taxonomy" id="3048013"/>
    <lineage>
        <taxon>Bacteria</taxon>
        <taxon>Pseudomonadati</taxon>
        <taxon>Bacteroidota</taxon>
        <taxon>Cytophagia</taxon>
        <taxon>Cytophagales</taxon>
        <taxon>Rhodocytophagaceae</taxon>
        <taxon>Xanthocytophaga</taxon>
    </lineage>
</organism>
<dbReference type="PANTHER" id="PTHR42844">
    <property type="entry name" value="DIHYDRONEOPTERIN ALDOLASE 1-RELATED"/>
    <property type="match status" value="1"/>
</dbReference>
<evidence type="ECO:0000259" key="7">
    <source>
        <dbReference type="SMART" id="SM00905"/>
    </source>
</evidence>
<keyword evidence="10" id="KW-1185">Reference proteome</keyword>
<accession>A0AAE3QLX4</accession>
<dbReference type="EC" id="4.1.2.25" evidence="6"/>
<comment type="catalytic activity">
    <reaction evidence="1 6">
        <text>7,8-dihydroneopterin = 6-hydroxymethyl-7,8-dihydropterin + glycolaldehyde</text>
        <dbReference type="Rhea" id="RHEA:10540"/>
        <dbReference type="ChEBI" id="CHEBI:17001"/>
        <dbReference type="ChEBI" id="CHEBI:17071"/>
        <dbReference type="ChEBI" id="CHEBI:44841"/>
        <dbReference type="EC" id="4.1.2.25"/>
    </reaction>
</comment>
<dbReference type="InterPro" id="IPR043133">
    <property type="entry name" value="GTP-CH-I_C/QueF"/>
</dbReference>
<evidence type="ECO:0000256" key="4">
    <source>
        <dbReference type="ARBA" id="ARBA00022909"/>
    </source>
</evidence>
<keyword evidence="4 6" id="KW-0289">Folate biosynthesis</keyword>
<dbReference type="Pfam" id="PF02152">
    <property type="entry name" value="FolB"/>
    <property type="match status" value="1"/>
</dbReference>
<dbReference type="GO" id="GO:0005737">
    <property type="term" value="C:cytoplasm"/>
    <property type="evidence" value="ECO:0007669"/>
    <property type="project" value="TreeGrafter"/>
</dbReference>
<evidence type="ECO:0000256" key="3">
    <source>
        <dbReference type="ARBA" id="ARBA00005708"/>
    </source>
</evidence>
<dbReference type="NCBIfam" id="TIGR00526">
    <property type="entry name" value="folB_dom"/>
    <property type="match status" value="1"/>
</dbReference>
<comment type="caution">
    <text evidence="8">The sequence shown here is derived from an EMBL/GenBank/DDBJ whole genome shotgun (WGS) entry which is preliminary data.</text>
</comment>
<dbReference type="InterPro" id="IPR006157">
    <property type="entry name" value="FolB_dom"/>
</dbReference>
<dbReference type="Proteomes" id="UP001228581">
    <property type="component" value="Unassembled WGS sequence"/>
</dbReference>
<sequence>MGIIALEGMEFFAYHGFYEEERKVGNRFIVDLAVTLDLTQPAQTDKLSQTVNYEVLYNIVKEEMEIQSHLLENMAGRILDKIYYKYPHIESVTVSIAKQNPPVGGVCRQSKITLTR</sequence>
<dbReference type="SUPFAM" id="SSF55620">
    <property type="entry name" value="Tetrahydrobiopterin biosynthesis enzymes-like"/>
    <property type="match status" value="1"/>
</dbReference>
<keyword evidence="5 6" id="KW-0456">Lyase</keyword>
<dbReference type="InterPro" id="IPR006156">
    <property type="entry name" value="Dihydroneopterin_aldolase"/>
</dbReference>
<dbReference type="PANTHER" id="PTHR42844:SF1">
    <property type="entry name" value="DIHYDRONEOPTERIN ALDOLASE 1-RELATED"/>
    <property type="match status" value="1"/>
</dbReference>
<gene>
    <name evidence="8" type="primary">folB</name>
    <name evidence="8" type="ORF">QNI16_04845</name>
    <name evidence="9" type="ORF">QNI19_12635</name>
</gene>